<dbReference type="Pfam" id="PF26512">
    <property type="entry name" value="SOI"/>
    <property type="match status" value="1"/>
</dbReference>
<feature type="transmembrane region" description="Helical" evidence="1">
    <location>
        <begin position="43"/>
        <end position="66"/>
    </location>
</feature>
<feature type="transmembrane region" description="Helical" evidence="1">
    <location>
        <begin position="117"/>
        <end position="140"/>
    </location>
</feature>
<feature type="transmembrane region" description="Helical" evidence="1">
    <location>
        <begin position="12"/>
        <end position="31"/>
    </location>
</feature>
<dbReference type="RefSeq" id="WP_193812374.1">
    <property type="nucleotide sequence ID" value="NZ_CP040442.1"/>
</dbReference>
<organism evidence="2 3">
    <name type="scientific">Kaistella flava</name>
    <name type="common">ex Peng et al. 2021</name>
    <dbReference type="NCBI Taxonomy" id="2038776"/>
    <lineage>
        <taxon>Bacteria</taxon>
        <taxon>Pseudomonadati</taxon>
        <taxon>Bacteroidota</taxon>
        <taxon>Flavobacteriia</taxon>
        <taxon>Flavobacteriales</taxon>
        <taxon>Weeksellaceae</taxon>
        <taxon>Chryseobacterium group</taxon>
        <taxon>Kaistella</taxon>
    </lineage>
</organism>
<protein>
    <submittedName>
        <fullName evidence="2">Hydrogenase</fullName>
    </submittedName>
</protein>
<reference evidence="2 3" key="1">
    <citation type="submission" date="2019-05" db="EMBL/GenBank/DDBJ databases">
        <title>Chryseobacterium sp. isolated from King George Island, maritime Antarctica.</title>
        <authorList>
            <person name="Peng X."/>
        </authorList>
    </citation>
    <scope>NUCLEOTIDE SEQUENCE [LARGE SCALE GENOMIC DNA]</scope>
    <source>
        <strain evidence="2 3">7-3A</strain>
    </source>
</reference>
<dbReference type="Proteomes" id="UP000594195">
    <property type="component" value="Chromosome"/>
</dbReference>
<keyword evidence="1" id="KW-0812">Transmembrane</keyword>
<dbReference type="InterPro" id="IPR058965">
    <property type="entry name" value="SOI/HabA-like"/>
</dbReference>
<name>A0A7M2Y4R1_9FLAO</name>
<sequence length="152" mass="16886">MENKAKTQQANQLIFLGLILFLVGLLVGLFVQKMTNPRMALSAHLEGIMNGMFLVILGIIWTRFVLSKIIFRVIFWLVIYGTFANLVAVILAAYTGFGKMMPIAGGHEGTGIIEDLITFLLLSLALSMITVCVIILVGFYKHMKQLSKETAY</sequence>
<proteinExistence type="predicted"/>
<feature type="transmembrane region" description="Helical" evidence="1">
    <location>
        <begin position="73"/>
        <end position="97"/>
    </location>
</feature>
<evidence type="ECO:0000313" key="3">
    <source>
        <dbReference type="Proteomes" id="UP000594195"/>
    </source>
</evidence>
<evidence type="ECO:0000256" key="1">
    <source>
        <dbReference type="SAM" id="Phobius"/>
    </source>
</evidence>
<keyword evidence="1" id="KW-1133">Transmembrane helix</keyword>
<keyword evidence="1" id="KW-0472">Membrane</keyword>
<keyword evidence="3" id="KW-1185">Reference proteome</keyword>
<dbReference type="AlphaFoldDB" id="A0A7M2Y4R1"/>
<evidence type="ECO:0000313" key="2">
    <source>
        <dbReference type="EMBL" id="QOW09161.1"/>
    </source>
</evidence>
<accession>A0A7M2Y4R1</accession>
<dbReference type="EMBL" id="CP040442">
    <property type="protein sequence ID" value="QOW09161.1"/>
    <property type="molecule type" value="Genomic_DNA"/>
</dbReference>
<gene>
    <name evidence="2" type="ORF">Q73A0000_01730</name>
</gene>
<dbReference type="KEGG" id="kfa:Q73A0000_01730"/>